<dbReference type="AlphaFoldDB" id="A0AAE1D3B0"/>
<evidence type="ECO:0000313" key="3">
    <source>
        <dbReference type="Proteomes" id="UP001283361"/>
    </source>
</evidence>
<feature type="region of interest" description="Disordered" evidence="1">
    <location>
        <begin position="1"/>
        <end position="26"/>
    </location>
</feature>
<sequence>MNYLCSPQSFLSQPTPLQQRSGQGIRDDQPGCVNALQILPPPPLTLSPSSINIADPVDLVLGRATQLASRASHARKPVLTDILMVSIFGQCRSGKRPGLSPQTESHRNKQPCWDPKLHDLVASQIFIWRKFKIIAQYL</sequence>
<accession>A0AAE1D3B0</accession>
<dbReference type="EMBL" id="JAWDGP010005687">
    <property type="protein sequence ID" value="KAK3753882.1"/>
    <property type="molecule type" value="Genomic_DNA"/>
</dbReference>
<name>A0AAE1D3B0_9GAST</name>
<protein>
    <submittedName>
        <fullName evidence="2">Uncharacterized protein</fullName>
    </submittedName>
</protein>
<dbReference type="Proteomes" id="UP001283361">
    <property type="component" value="Unassembled WGS sequence"/>
</dbReference>
<comment type="caution">
    <text evidence="2">The sequence shown here is derived from an EMBL/GenBank/DDBJ whole genome shotgun (WGS) entry which is preliminary data.</text>
</comment>
<keyword evidence="3" id="KW-1185">Reference proteome</keyword>
<reference evidence="2" key="1">
    <citation type="journal article" date="2023" name="G3 (Bethesda)">
        <title>A reference genome for the long-term kleptoplast-retaining sea slug Elysia crispata morphotype clarki.</title>
        <authorList>
            <person name="Eastman K.E."/>
            <person name="Pendleton A.L."/>
            <person name="Shaikh M.A."/>
            <person name="Suttiyut T."/>
            <person name="Ogas R."/>
            <person name="Tomko P."/>
            <person name="Gavelis G."/>
            <person name="Widhalm J.R."/>
            <person name="Wisecaver J.H."/>
        </authorList>
    </citation>
    <scope>NUCLEOTIDE SEQUENCE</scope>
    <source>
        <strain evidence="2">ECLA1</strain>
    </source>
</reference>
<proteinExistence type="predicted"/>
<feature type="compositionally biased region" description="Polar residues" evidence="1">
    <location>
        <begin position="1"/>
        <end position="22"/>
    </location>
</feature>
<evidence type="ECO:0000313" key="2">
    <source>
        <dbReference type="EMBL" id="KAK3753882.1"/>
    </source>
</evidence>
<gene>
    <name evidence="2" type="ORF">RRG08_006269</name>
</gene>
<organism evidence="2 3">
    <name type="scientific">Elysia crispata</name>
    <name type="common">lettuce slug</name>
    <dbReference type="NCBI Taxonomy" id="231223"/>
    <lineage>
        <taxon>Eukaryota</taxon>
        <taxon>Metazoa</taxon>
        <taxon>Spiralia</taxon>
        <taxon>Lophotrochozoa</taxon>
        <taxon>Mollusca</taxon>
        <taxon>Gastropoda</taxon>
        <taxon>Heterobranchia</taxon>
        <taxon>Euthyneura</taxon>
        <taxon>Panpulmonata</taxon>
        <taxon>Sacoglossa</taxon>
        <taxon>Placobranchoidea</taxon>
        <taxon>Plakobranchidae</taxon>
        <taxon>Elysia</taxon>
    </lineage>
</organism>
<evidence type="ECO:0000256" key="1">
    <source>
        <dbReference type="SAM" id="MobiDB-lite"/>
    </source>
</evidence>